<reference evidence="2" key="1">
    <citation type="submission" date="2017-10" db="EMBL/GenBank/DDBJ databases">
        <title>Completed PacBio SMRT sequence of Methylosinus trichosporium OB3b reveals presence of a third large plasmid.</title>
        <authorList>
            <person name="Charles T.C."/>
            <person name="Lynch M.D.J."/>
            <person name="Heil J.R."/>
            <person name="Cheng J."/>
        </authorList>
    </citation>
    <scope>NUCLEOTIDE SEQUENCE [LARGE SCALE GENOMIC DNA]</scope>
    <source>
        <strain evidence="2">OB3b</strain>
    </source>
</reference>
<sequence length="123" mass="13478">MKWESAAVAAKMEVDVQANVSSTETTEVGNVAPVGVAAPVSEAPGPQAGVASEVADGFIIHVRFRTDATIWMIDECPSHFTPQEWYNFLCKRIPDRYSPRMGGRGDFRVSRAQLEALKIRNPS</sequence>
<name>A0A2D2D319_METT3</name>
<evidence type="ECO:0000313" key="2">
    <source>
        <dbReference type="Proteomes" id="UP000230709"/>
    </source>
</evidence>
<organism evidence="1 2">
    <name type="scientific">Methylosinus trichosporium (strain ATCC 35070 / NCIMB 11131 / UNIQEM 75 / OB3b)</name>
    <dbReference type="NCBI Taxonomy" id="595536"/>
    <lineage>
        <taxon>Bacteria</taxon>
        <taxon>Pseudomonadati</taxon>
        <taxon>Pseudomonadota</taxon>
        <taxon>Alphaproteobacteria</taxon>
        <taxon>Hyphomicrobiales</taxon>
        <taxon>Methylocystaceae</taxon>
        <taxon>Methylosinus</taxon>
    </lineage>
</organism>
<keyword evidence="2" id="KW-1185">Reference proteome</keyword>
<dbReference type="Proteomes" id="UP000230709">
    <property type="component" value="Chromosome"/>
</dbReference>
<protein>
    <submittedName>
        <fullName evidence="1">Uncharacterized protein</fullName>
    </submittedName>
</protein>
<dbReference type="KEGG" id="mtw:CQW49_16915"/>
<dbReference type="STRING" id="595536.GCA_000178815_01799"/>
<gene>
    <name evidence="1" type="ORF">CQW49_16915</name>
</gene>
<evidence type="ECO:0000313" key="1">
    <source>
        <dbReference type="EMBL" id="ATQ69377.1"/>
    </source>
</evidence>
<dbReference type="AlphaFoldDB" id="A0A2D2D319"/>
<dbReference type="RefSeq" id="WP_003608560.1">
    <property type="nucleotide sequence ID" value="NZ_CP023737.1"/>
</dbReference>
<proteinExistence type="predicted"/>
<dbReference type="EMBL" id="CP023737">
    <property type="protein sequence ID" value="ATQ69377.1"/>
    <property type="molecule type" value="Genomic_DNA"/>
</dbReference>
<accession>A0A2D2D319</accession>